<proteinExistence type="predicted"/>
<sequence>MDLFEWIRKRGTSISGIGGERDFRREAFIRSMIRDAKNRVHLGSPLLEIPYVIFDLETTGFRPYHGDEILSIGAVRMDGGKVLEEPPFHTYVRTDKPVPEEITRLTGITPEDVKGAPFLQEALAEWLRFIERRTLVAYGAGHDTAFIQAGLKKSGAPKLTHRVIDGWQIIRFLHREWPDHSLDTALDRYGIPICGRHTADGDSIMTAVLWGKILQTCRERQIRTLEDLYSRLSQTR</sequence>
<organism evidence="3 4">
    <name type="scientific">Salinithrix halophila</name>
    <dbReference type="NCBI Taxonomy" id="1485204"/>
    <lineage>
        <taxon>Bacteria</taxon>
        <taxon>Bacillati</taxon>
        <taxon>Bacillota</taxon>
        <taxon>Bacilli</taxon>
        <taxon>Bacillales</taxon>
        <taxon>Thermoactinomycetaceae</taxon>
        <taxon>Salinithrix</taxon>
    </lineage>
</organism>
<evidence type="ECO:0000256" key="1">
    <source>
        <dbReference type="ARBA" id="ARBA00022839"/>
    </source>
</evidence>
<dbReference type="InterPro" id="IPR006054">
    <property type="entry name" value="DnaQ"/>
</dbReference>
<dbReference type="SMART" id="SM00479">
    <property type="entry name" value="EXOIII"/>
    <property type="match status" value="1"/>
</dbReference>
<dbReference type="Gene3D" id="3.30.420.10">
    <property type="entry name" value="Ribonuclease H-like superfamily/Ribonuclease H"/>
    <property type="match status" value="1"/>
</dbReference>
<keyword evidence="1 3" id="KW-0269">Exonuclease</keyword>
<evidence type="ECO:0000313" key="4">
    <source>
        <dbReference type="Proteomes" id="UP001595843"/>
    </source>
</evidence>
<feature type="domain" description="Exonuclease" evidence="2">
    <location>
        <begin position="50"/>
        <end position="219"/>
    </location>
</feature>
<dbReference type="InterPro" id="IPR036397">
    <property type="entry name" value="RNaseH_sf"/>
</dbReference>
<dbReference type="PANTHER" id="PTHR30231:SF41">
    <property type="entry name" value="DNA POLYMERASE III SUBUNIT EPSILON"/>
    <property type="match status" value="1"/>
</dbReference>
<keyword evidence="4" id="KW-1185">Reference proteome</keyword>
<comment type="caution">
    <text evidence="3">The sequence shown here is derived from an EMBL/GenBank/DDBJ whole genome shotgun (WGS) entry which is preliminary data.</text>
</comment>
<name>A0ABV8JMG5_9BACL</name>
<gene>
    <name evidence="3" type="ORF">ACFOUO_14210</name>
</gene>
<dbReference type="SUPFAM" id="SSF53098">
    <property type="entry name" value="Ribonuclease H-like"/>
    <property type="match status" value="1"/>
</dbReference>
<keyword evidence="1 3" id="KW-0540">Nuclease</keyword>
<evidence type="ECO:0000259" key="2">
    <source>
        <dbReference type="SMART" id="SM00479"/>
    </source>
</evidence>
<dbReference type="EMBL" id="JBHSAP010000018">
    <property type="protein sequence ID" value="MFC4077952.1"/>
    <property type="molecule type" value="Genomic_DNA"/>
</dbReference>
<dbReference type="GO" id="GO:0004527">
    <property type="term" value="F:exonuclease activity"/>
    <property type="evidence" value="ECO:0007669"/>
    <property type="project" value="UniProtKB-KW"/>
</dbReference>
<dbReference type="CDD" id="cd06127">
    <property type="entry name" value="DEDDh"/>
    <property type="match status" value="1"/>
</dbReference>
<dbReference type="Pfam" id="PF00929">
    <property type="entry name" value="RNase_T"/>
    <property type="match status" value="1"/>
</dbReference>
<dbReference type="InterPro" id="IPR012337">
    <property type="entry name" value="RNaseH-like_sf"/>
</dbReference>
<reference evidence="4" key="1">
    <citation type="journal article" date="2019" name="Int. J. Syst. Evol. Microbiol.">
        <title>The Global Catalogue of Microorganisms (GCM) 10K type strain sequencing project: providing services to taxonomists for standard genome sequencing and annotation.</title>
        <authorList>
            <consortium name="The Broad Institute Genomics Platform"/>
            <consortium name="The Broad Institute Genome Sequencing Center for Infectious Disease"/>
            <person name="Wu L."/>
            <person name="Ma J."/>
        </authorList>
    </citation>
    <scope>NUCLEOTIDE SEQUENCE [LARGE SCALE GENOMIC DNA]</scope>
    <source>
        <strain evidence="4">IBRC-M 10813</strain>
    </source>
</reference>
<dbReference type="RefSeq" id="WP_380705786.1">
    <property type="nucleotide sequence ID" value="NZ_JBHSAP010000018.1"/>
</dbReference>
<keyword evidence="1 3" id="KW-0378">Hydrolase</keyword>
<dbReference type="NCBIfam" id="TIGR00573">
    <property type="entry name" value="dnaq"/>
    <property type="match status" value="1"/>
</dbReference>
<dbReference type="PANTHER" id="PTHR30231">
    <property type="entry name" value="DNA POLYMERASE III SUBUNIT EPSILON"/>
    <property type="match status" value="1"/>
</dbReference>
<dbReference type="Proteomes" id="UP001595843">
    <property type="component" value="Unassembled WGS sequence"/>
</dbReference>
<protein>
    <submittedName>
        <fullName evidence="3">Exonuclease domain-containing protein</fullName>
    </submittedName>
</protein>
<dbReference type="InterPro" id="IPR013520">
    <property type="entry name" value="Ribonucl_H"/>
</dbReference>
<accession>A0ABV8JMG5</accession>
<evidence type="ECO:0000313" key="3">
    <source>
        <dbReference type="EMBL" id="MFC4077952.1"/>
    </source>
</evidence>